<reference evidence="1" key="1">
    <citation type="submission" date="2019-04" db="EMBL/GenBank/DDBJ databases">
        <title>Evolution of Biomass-Degrading Anaerobic Consortia Revealed by Metagenomics.</title>
        <authorList>
            <person name="Peng X."/>
        </authorList>
    </citation>
    <scope>NUCLEOTIDE SEQUENCE</scope>
    <source>
        <strain evidence="1">SIG311</strain>
    </source>
</reference>
<comment type="caution">
    <text evidence="1">The sequence shown here is derived from an EMBL/GenBank/DDBJ whole genome shotgun (WGS) entry which is preliminary data.</text>
</comment>
<evidence type="ECO:0000313" key="1">
    <source>
        <dbReference type="EMBL" id="MBE5920934.1"/>
    </source>
</evidence>
<dbReference type="InterPro" id="IPR020378">
    <property type="entry name" value="DUF4186"/>
</dbReference>
<dbReference type="EMBL" id="SVER01000064">
    <property type="protein sequence ID" value="MBE5920934.1"/>
    <property type="molecule type" value="Genomic_DNA"/>
</dbReference>
<dbReference type="AlphaFoldDB" id="A0A927U9Q5"/>
<gene>
    <name evidence="1" type="ORF">E7272_13990</name>
</gene>
<evidence type="ECO:0000313" key="2">
    <source>
        <dbReference type="Proteomes" id="UP000766246"/>
    </source>
</evidence>
<organism evidence="1 2">
    <name type="scientific">Pseudobutyrivibrio ruminis</name>
    <dbReference type="NCBI Taxonomy" id="46206"/>
    <lineage>
        <taxon>Bacteria</taxon>
        <taxon>Bacillati</taxon>
        <taxon>Bacillota</taxon>
        <taxon>Clostridia</taxon>
        <taxon>Lachnospirales</taxon>
        <taxon>Lachnospiraceae</taxon>
        <taxon>Pseudobutyrivibrio</taxon>
    </lineage>
</organism>
<accession>A0A927U9Q5</accession>
<sequence>MTREEWFAQLFTRLGNSKFRTSFHLKQKDIDYIEEKGLDTIREHAADFIAQREAPAVIPNDGKQTPTKGHPVFIAQHATATCCRECIRKWHKIQPGKELSKIQQEYLVDVIMTWIEKELEAHGKTKEEKEP</sequence>
<name>A0A927U9Q5_9FIRM</name>
<dbReference type="Pfam" id="PF13811">
    <property type="entry name" value="DUF4186"/>
    <property type="match status" value="1"/>
</dbReference>
<dbReference type="Proteomes" id="UP000766246">
    <property type="component" value="Unassembled WGS sequence"/>
</dbReference>
<protein>
    <submittedName>
        <fullName evidence="1">DUF4186 domain-containing protein</fullName>
    </submittedName>
</protein>
<proteinExistence type="predicted"/>